<proteinExistence type="predicted"/>
<accession>A0A1H3YK00</accession>
<dbReference type="SUPFAM" id="SSF50475">
    <property type="entry name" value="FMN-binding split barrel"/>
    <property type="match status" value="1"/>
</dbReference>
<dbReference type="AlphaFoldDB" id="A0A1H3YK00"/>
<dbReference type="Gene3D" id="2.30.110.10">
    <property type="entry name" value="Electron Transport, Fmn-binding Protein, Chain A"/>
    <property type="match status" value="1"/>
</dbReference>
<evidence type="ECO:0000313" key="1">
    <source>
        <dbReference type="EMBL" id="SEA11803.1"/>
    </source>
</evidence>
<dbReference type="Proteomes" id="UP000198658">
    <property type="component" value="Unassembled WGS sequence"/>
</dbReference>
<dbReference type="PANTHER" id="PTHR35802:SF1">
    <property type="entry name" value="PROTEASE SYNTHASE AND SPORULATION PROTEIN PAI 2"/>
    <property type="match status" value="1"/>
</dbReference>
<evidence type="ECO:0000313" key="2">
    <source>
        <dbReference type="Proteomes" id="UP000198658"/>
    </source>
</evidence>
<gene>
    <name evidence="1" type="ORF">SAMN05216562_1813</name>
</gene>
<name>A0A1H3YK00_9GAMM</name>
<dbReference type="PANTHER" id="PTHR35802">
    <property type="entry name" value="PROTEASE SYNTHASE AND SPORULATION PROTEIN PAI 2"/>
    <property type="match status" value="1"/>
</dbReference>
<dbReference type="STRING" id="658218.SAMN05216562_1813"/>
<dbReference type="OrthoDB" id="9794948at2"/>
<dbReference type="InterPro" id="IPR012349">
    <property type="entry name" value="Split_barrel_FMN-bd"/>
</dbReference>
<organism evidence="1 2">
    <name type="scientific">Microbulbifer marinus</name>
    <dbReference type="NCBI Taxonomy" id="658218"/>
    <lineage>
        <taxon>Bacteria</taxon>
        <taxon>Pseudomonadati</taxon>
        <taxon>Pseudomonadota</taxon>
        <taxon>Gammaproteobacteria</taxon>
        <taxon>Cellvibrionales</taxon>
        <taxon>Microbulbiferaceae</taxon>
        <taxon>Microbulbifer</taxon>
    </lineage>
</organism>
<dbReference type="Pfam" id="PF04299">
    <property type="entry name" value="FMN_bind_2"/>
    <property type="match status" value="1"/>
</dbReference>
<sequence length="225" mass="25043">MYTPKKFNQTDMGEMKGLIIDYPLATLVTYSNSGLDAHHIPLHLCEREGKIILQGHIAKANPLWREVDDGSNVLAVFNGPNCYISPNHYPTKSETGKAVPTWNYVSVHAKGILSFIHDEKWIYEVIDRLTIQHEGTSEGAWSISDAPESYIEKMLPAIVGLEVEVTSLSGQWKLSQNQPERNRHGVIAGLSASNDTDKLKVSELVETASSEGAVDYSDRRYDDIS</sequence>
<reference evidence="2" key="1">
    <citation type="submission" date="2016-10" db="EMBL/GenBank/DDBJ databases">
        <authorList>
            <person name="Varghese N."/>
            <person name="Submissions S."/>
        </authorList>
    </citation>
    <scope>NUCLEOTIDE SEQUENCE [LARGE SCALE GENOMIC DNA]</scope>
    <source>
        <strain evidence="2">CGMCC 1.10657</strain>
    </source>
</reference>
<protein>
    <submittedName>
        <fullName evidence="1">Negative transcriptional regulator, PaiB family</fullName>
    </submittedName>
</protein>
<dbReference type="EMBL" id="FNQO01000002">
    <property type="protein sequence ID" value="SEA11803.1"/>
    <property type="molecule type" value="Genomic_DNA"/>
</dbReference>
<keyword evidence="2" id="KW-1185">Reference proteome</keyword>
<dbReference type="PIRSF" id="PIRSF010372">
    <property type="entry name" value="PaiB"/>
    <property type="match status" value="1"/>
</dbReference>
<dbReference type="InterPro" id="IPR007396">
    <property type="entry name" value="TR_PAI2-type"/>
</dbReference>